<dbReference type="InterPro" id="IPR001680">
    <property type="entry name" value="WD40_rpt"/>
</dbReference>
<dbReference type="GO" id="GO:0006261">
    <property type="term" value="P:DNA-templated DNA replication"/>
    <property type="evidence" value="ECO:0007669"/>
    <property type="project" value="TreeGrafter"/>
</dbReference>
<evidence type="ECO:0000256" key="3">
    <source>
        <dbReference type="PROSITE-ProRule" id="PRU00221"/>
    </source>
</evidence>
<dbReference type="InterPro" id="IPR036322">
    <property type="entry name" value="WD40_repeat_dom_sf"/>
</dbReference>
<sequence>MGSDGELLVVCGDKSTGLGLKILDMNTGEDLLHLPNCASTSSGLVCLRDQFIAASQINRHGSVGGGAIGIWTLNKPQQPLWSYPLEAIGPLSCTKDGTYLAGGALSGNAYLWDVTSGQLLNTWRAHDKTLNCLLFSDDDSLLISSSDDGVICVWSLISLLDLEGNGSLPPLLHSLSGHESTITGLLTTSSHYSAVLVSSSLDGTCKVWDFISGRLVQTHVHHLAITSIFLYQGKELLFYGSVNGHIIGRKLAYKGLEEELSSIASSDQLLELKGHGGAVTALTSAQAGLISASEDNTIIIWDVISWTVIRRINVEKGKITNLAVVQQSSMRSASNQRKAFNQYTVSSLDKYPQPTDSWKGKGSTALHALESPQHVFDVQKVNMPVDMAMQMKVETSIENRVWATKMAKHVMEINKYLQSCLLDLLQQRLLEEETKGKAKKKTKVQS</sequence>
<evidence type="ECO:0000313" key="5">
    <source>
        <dbReference type="Proteomes" id="UP001293593"/>
    </source>
</evidence>
<reference evidence="4" key="1">
    <citation type="submission" date="2023-10" db="EMBL/GenBank/DDBJ databases">
        <title>Chromosome-level genome of the transformable northern wattle, Acacia crassicarpa.</title>
        <authorList>
            <person name="Massaro I."/>
            <person name="Sinha N.R."/>
            <person name="Poethig S."/>
            <person name="Leichty A.R."/>
        </authorList>
    </citation>
    <scope>NUCLEOTIDE SEQUENCE</scope>
    <source>
        <strain evidence="4">Acra3RX</strain>
        <tissue evidence="4">Leaf</tissue>
    </source>
</reference>
<dbReference type="PROSITE" id="PS50082">
    <property type="entry name" value="WD_REPEATS_2"/>
    <property type="match status" value="3"/>
</dbReference>
<dbReference type="PRINTS" id="PR00320">
    <property type="entry name" value="GPROTEINBRPT"/>
</dbReference>
<evidence type="ECO:0000256" key="2">
    <source>
        <dbReference type="ARBA" id="ARBA00022737"/>
    </source>
</evidence>
<comment type="caution">
    <text evidence="4">The sequence shown here is derived from an EMBL/GenBank/DDBJ whole genome shotgun (WGS) entry which is preliminary data.</text>
</comment>
<keyword evidence="2" id="KW-0677">Repeat</keyword>
<dbReference type="PANTHER" id="PTHR18763">
    <property type="entry name" value="WD-REPEAT PROTEIN 18"/>
    <property type="match status" value="1"/>
</dbReference>
<evidence type="ECO:0000256" key="1">
    <source>
        <dbReference type="ARBA" id="ARBA00022574"/>
    </source>
</evidence>
<dbReference type="GO" id="GO:0005656">
    <property type="term" value="C:nuclear pre-replicative complex"/>
    <property type="evidence" value="ECO:0007669"/>
    <property type="project" value="TreeGrafter"/>
</dbReference>
<protein>
    <submittedName>
        <fullName evidence="4">Uncharacterized protein</fullName>
    </submittedName>
</protein>
<dbReference type="GO" id="GO:0006364">
    <property type="term" value="P:rRNA processing"/>
    <property type="evidence" value="ECO:0007669"/>
    <property type="project" value="TreeGrafter"/>
</dbReference>
<name>A0AAE1JAB8_9FABA</name>
<dbReference type="PROSITE" id="PS50294">
    <property type="entry name" value="WD_REPEATS_REGION"/>
    <property type="match status" value="3"/>
</dbReference>
<proteinExistence type="predicted"/>
<dbReference type="InterPro" id="IPR019775">
    <property type="entry name" value="WD40_repeat_CS"/>
</dbReference>
<dbReference type="InterPro" id="IPR045227">
    <property type="entry name" value="WDR18/Ipi3/RID3"/>
</dbReference>
<evidence type="ECO:0000313" key="4">
    <source>
        <dbReference type="EMBL" id="KAK4264494.1"/>
    </source>
</evidence>
<dbReference type="InterPro" id="IPR015943">
    <property type="entry name" value="WD40/YVTN_repeat-like_dom_sf"/>
</dbReference>
<dbReference type="PANTHER" id="PTHR18763:SF4">
    <property type="entry name" value="PROTEIN ROOT INITIATION DEFECTIVE 3-LIKE"/>
    <property type="match status" value="1"/>
</dbReference>
<dbReference type="Proteomes" id="UP001293593">
    <property type="component" value="Unassembled WGS sequence"/>
</dbReference>
<dbReference type="Gene3D" id="2.130.10.10">
    <property type="entry name" value="YVTN repeat-like/Quinoprotein amine dehydrogenase"/>
    <property type="match status" value="2"/>
</dbReference>
<dbReference type="GO" id="GO:0120330">
    <property type="term" value="C:rixosome complex"/>
    <property type="evidence" value="ECO:0007669"/>
    <property type="project" value="TreeGrafter"/>
</dbReference>
<dbReference type="EMBL" id="JAWXYG010000008">
    <property type="protein sequence ID" value="KAK4264494.1"/>
    <property type="molecule type" value="Genomic_DNA"/>
</dbReference>
<dbReference type="SUPFAM" id="SSF50978">
    <property type="entry name" value="WD40 repeat-like"/>
    <property type="match status" value="1"/>
</dbReference>
<dbReference type="AlphaFoldDB" id="A0AAE1JAB8"/>
<organism evidence="4 5">
    <name type="scientific">Acacia crassicarpa</name>
    <name type="common">northern wattle</name>
    <dbReference type="NCBI Taxonomy" id="499986"/>
    <lineage>
        <taxon>Eukaryota</taxon>
        <taxon>Viridiplantae</taxon>
        <taxon>Streptophyta</taxon>
        <taxon>Embryophyta</taxon>
        <taxon>Tracheophyta</taxon>
        <taxon>Spermatophyta</taxon>
        <taxon>Magnoliopsida</taxon>
        <taxon>eudicotyledons</taxon>
        <taxon>Gunneridae</taxon>
        <taxon>Pentapetalae</taxon>
        <taxon>rosids</taxon>
        <taxon>fabids</taxon>
        <taxon>Fabales</taxon>
        <taxon>Fabaceae</taxon>
        <taxon>Caesalpinioideae</taxon>
        <taxon>mimosoid clade</taxon>
        <taxon>Acacieae</taxon>
        <taxon>Acacia</taxon>
    </lineage>
</organism>
<dbReference type="SMART" id="SM00320">
    <property type="entry name" value="WD40"/>
    <property type="match status" value="5"/>
</dbReference>
<dbReference type="PROSITE" id="PS00678">
    <property type="entry name" value="WD_REPEATS_1"/>
    <property type="match status" value="1"/>
</dbReference>
<keyword evidence="1 3" id="KW-0853">WD repeat</keyword>
<feature type="repeat" description="WD" evidence="3">
    <location>
        <begin position="272"/>
        <end position="311"/>
    </location>
</feature>
<accession>A0AAE1JAB8</accession>
<keyword evidence="5" id="KW-1185">Reference proteome</keyword>
<dbReference type="Pfam" id="PF00400">
    <property type="entry name" value="WD40"/>
    <property type="match status" value="3"/>
</dbReference>
<dbReference type="InterPro" id="IPR020472">
    <property type="entry name" value="WD40_PAC1"/>
</dbReference>
<gene>
    <name evidence="4" type="ORF">QN277_025659</name>
</gene>
<feature type="repeat" description="WD" evidence="3">
    <location>
        <begin position="175"/>
        <end position="218"/>
    </location>
</feature>
<feature type="repeat" description="WD" evidence="3">
    <location>
        <begin position="123"/>
        <end position="156"/>
    </location>
</feature>